<organism evidence="15 16">
    <name type="scientific">Zhongshania aliphaticivorans</name>
    <dbReference type="NCBI Taxonomy" id="1470434"/>
    <lineage>
        <taxon>Bacteria</taxon>
        <taxon>Pseudomonadati</taxon>
        <taxon>Pseudomonadota</taxon>
        <taxon>Gammaproteobacteria</taxon>
        <taxon>Cellvibrionales</taxon>
        <taxon>Spongiibacteraceae</taxon>
        <taxon>Zhongshania</taxon>
    </lineage>
</organism>
<evidence type="ECO:0000259" key="13">
    <source>
        <dbReference type="Pfam" id="PF00593"/>
    </source>
</evidence>
<dbReference type="InterPro" id="IPR012910">
    <property type="entry name" value="Plug_dom"/>
</dbReference>
<name>A0A127M7S5_9GAMM</name>
<dbReference type="PANTHER" id="PTHR32552:SF81">
    <property type="entry name" value="TONB-DEPENDENT OUTER MEMBRANE RECEPTOR"/>
    <property type="match status" value="1"/>
</dbReference>
<protein>
    <submittedName>
        <fullName evidence="15">TonB-dependent receptor</fullName>
    </submittedName>
</protein>
<keyword evidence="5 11" id="KW-0812">Transmembrane</keyword>
<evidence type="ECO:0000256" key="2">
    <source>
        <dbReference type="ARBA" id="ARBA00022448"/>
    </source>
</evidence>
<evidence type="ECO:0000256" key="4">
    <source>
        <dbReference type="ARBA" id="ARBA00022496"/>
    </source>
</evidence>
<feature type="domain" description="TonB-dependent receptor-like beta-barrel" evidence="13">
    <location>
        <begin position="347"/>
        <end position="782"/>
    </location>
</feature>
<evidence type="ECO:0000256" key="12">
    <source>
        <dbReference type="RuleBase" id="RU003357"/>
    </source>
</evidence>
<keyword evidence="10 11" id="KW-0998">Cell outer membrane</keyword>
<evidence type="ECO:0000256" key="1">
    <source>
        <dbReference type="ARBA" id="ARBA00004571"/>
    </source>
</evidence>
<reference evidence="15 16" key="1">
    <citation type="submission" date="2015-12" db="EMBL/GenBank/DDBJ databases">
        <authorList>
            <person name="Shamseldin A."/>
            <person name="Moawad H."/>
            <person name="Abd El-Rahim W.M."/>
            <person name="Sadowsky M.J."/>
        </authorList>
    </citation>
    <scope>NUCLEOTIDE SEQUENCE [LARGE SCALE GENOMIC DNA]</scope>
    <source>
        <strain evidence="15 16">SM2</strain>
    </source>
</reference>
<sequence length="837" mass="92339">MLTMTTNRGRTLGTRSARDNIGSRRQKLLVLLFVSTLYSNASFASGQLRLEEVLVSARKKVESLQDTPISLTVFSEERLQIEGVSGLADIASKVPGLTIEPFPINGASLRIYIRGIGLGDVQVTQDTPVALYLDGVYIARSSGTAMDVAELTRMEILRGPQGTLYGRNTTGGAINLLTRRPHSEKLEFNQTIGVGDRALFRSKSSVNLPITDSLAVKLAYLTERRDGFIENTGPGGDFGDREVQGARFDLSWDINTDLRLDYSYDRSDMESYNYMFQAINPPAEDGNKGQADAIKRSAQARSKFGQHRFSSMATTAPLESSVSEIEGHALIVSASTDVGEFKYIGAYRELFDSAYTDLGGGLGSPDYRLDSHRYDGPAAESANGGPTPLVKPTITQSQQSHEFQYTGEFKDIGLEYLLGAYYFTETAVEDNSPLHLQLYSLVDGADDVYIVNFVSQKYDVDNTAAAVFGQLRWTPPILGDALHITVGARHSRDRREALKNQRDEVYFEYTPDAGNPQVFSLTTFAENAVLGPLITPILNRGGLPADRRFDNVFGQRRFKDDSFSAMVEYELQENINLYAKGVEAYKSGGFNTRDPQLDGNQGAASDSIDYGVGFADGFGEEKAFSTELGVKSEWLQGRLRLNANVFQTHFDDMQMNFLLNGTVADTKVLNAGSASMQGFEFDVSALLSGALVMSMEYAYLDAEITEVRDSFGNDVTQRYAFSAAPENSYTASLDWHVWQGASAKLHLNVNTSFMDTRLGGGDVQNALTIMPSYQLWNARLSLQQIAFAHGELGIALWGKNLLDKEYEIYAIDNLPQADRAVVWGEPRSYGLELSYHY</sequence>
<keyword evidence="7" id="KW-0406">Ion transport</keyword>
<dbReference type="SUPFAM" id="SSF56935">
    <property type="entry name" value="Porins"/>
    <property type="match status" value="1"/>
</dbReference>
<dbReference type="Proteomes" id="UP000074119">
    <property type="component" value="Chromosome"/>
</dbReference>
<dbReference type="Pfam" id="PF00593">
    <property type="entry name" value="TonB_dep_Rec_b-barrel"/>
    <property type="match status" value="1"/>
</dbReference>
<evidence type="ECO:0000256" key="5">
    <source>
        <dbReference type="ARBA" id="ARBA00022692"/>
    </source>
</evidence>
<dbReference type="Gene3D" id="2.40.170.20">
    <property type="entry name" value="TonB-dependent receptor, beta-barrel domain"/>
    <property type="match status" value="1"/>
</dbReference>
<dbReference type="STRING" id="1470434.AZF00_13600"/>
<dbReference type="PROSITE" id="PS52016">
    <property type="entry name" value="TONB_DEPENDENT_REC_3"/>
    <property type="match status" value="1"/>
</dbReference>
<keyword evidence="4" id="KW-0410">Iron transport</keyword>
<dbReference type="GO" id="GO:0009279">
    <property type="term" value="C:cell outer membrane"/>
    <property type="evidence" value="ECO:0007669"/>
    <property type="project" value="UniProtKB-SubCell"/>
</dbReference>
<dbReference type="EMBL" id="CP014544">
    <property type="protein sequence ID" value="AMO69276.1"/>
    <property type="molecule type" value="Genomic_DNA"/>
</dbReference>
<gene>
    <name evidence="15" type="ORF">AZF00_13600</name>
</gene>
<evidence type="ECO:0000313" key="16">
    <source>
        <dbReference type="Proteomes" id="UP000074119"/>
    </source>
</evidence>
<feature type="domain" description="TonB-dependent receptor plug" evidence="14">
    <location>
        <begin position="64"/>
        <end position="173"/>
    </location>
</feature>
<evidence type="ECO:0000256" key="7">
    <source>
        <dbReference type="ARBA" id="ARBA00023065"/>
    </source>
</evidence>
<comment type="subcellular location">
    <subcellularLocation>
        <location evidence="1 11">Cell outer membrane</location>
        <topology evidence="1 11">Multi-pass membrane protein</topology>
    </subcellularLocation>
</comment>
<keyword evidence="6" id="KW-0408">Iron</keyword>
<dbReference type="GO" id="GO:0006826">
    <property type="term" value="P:iron ion transport"/>
    <property type="evidence" value="ECO:0007669"/>
    <property type="project" value="UniProtKB-KW"/>
</dbReference>
<dbReference type="InterPro" id="IPR000531">
    <property type="entry name" value="Beta-barrel_TonB"/>
</dbReference>
<keyword evidence="3 11" id="KW-1134">Transmembrane beta strand</keyword>
<proteinExistence type="inferred from homology"/>
<dbReference type="Pfam" id="PF07715">
    <property type="entry name" value="Plug"/>
    <property type="match status" value="1"/>
</dbReference>
<keyword evidence="9 11" id="KW-0472">Membrane</keyword>
<keyword evidence="8 12" id="KW-0798">TonB box</keyword>
<dbReference type="InterPro" id="IPR036942">
    <property type="entry name" value="Beta-barrel_TonB_sf"/>
</dbReference>
<evidence type="ECO:0000313" key="15">
    <source>
        <dbReference type="EMBL" id="AMO69276.1"/>
    </source>
</evidence>
<evidence type="ECO:0000256" key="9">
    <source>
        <dbReference type="ARBA" id="ARBA00023136"/>
    </source>
</evidence>
<evidence type="ECO:0000256" key="10">
    <source>
        <dbReference type="ARBA" id="ARBA00023237"/>
    </source>
</evidence>
<dbReference type="KEGG" id="zal:AZF00_13600"/>
<dbReference type="InterPro" id="IPR039426">
    <property type="entry name" value="TonB-dep_rcpt-like"/>
</dbReference>
<evidence type="ECO:0000259" key="14">
    <source>
        <dbReference type="Pfam" id="PF07715"/>
    </source>
</evidence>
<dbReference type="AlphaFoldDB" id="A0A127M7S5"/>
<dbReference type="PANTHER" id="PTHR32552">
    <property type="entry name" value="FERRICHROME IRON RECEPTOR-RELATED"/>
    <property type="match status" value="1"/>
</dbReference>
<keyword evidence="15" id="KW-0675">Receptor</keyword>
<comment type="similarity">
    <text evidence="11 12">Belongs to the TonB-dependent receptor family.</text>
</comment>
<evidence type="ECO:0000256" key="6">
    <source>
        <dbReference type="ARBA" id="ARBA00023004"/>
    </source>
</evidence>
<evidence type="ECO:0000256" key="8">
    <source>
        <dbReference type="ARBA" id="ARBA00023077"/>
    </source>
</evidence>
<evidence type="ECO:0000256" key="3">
    <source>
        <dbReference type="ARBA" id="ARBA00022452"/>
    </source>
</evidence>
<keyword evidence="2 11" id="KW-0813">Transport</keyword>
<evidence type="ECO:0000256" key="11">
    <source>
        <dbReference type="PROSITE-ProRule" id="PRU01360"/>
    </source>
</evidence>
<accession>A0A127M7S5</accession>